<accession>A0A9X3TX09</accession>
<evidence type="ECO:0008006" key="5">
    <source>
        <dbReference type="Google" id="ProtNLM"/>
    </source>
</evidence>
<evidence type="ECO:0000313" key="4">
    <source>
        <dbReference type="Proteomes" id="UP001141619"/>
    </source>
</evidence>
<feature type="transmembrane region" description="Helical" evidence="2">
    <location>
        <begin position="73"/>
        <end position="94"/>
    </location>
</feature>
<reference evidence="3" key="1">
    <citation type="submission" date="2022-08" db="EMBL/GenBank/DDBJ databases">
        <authorList>
            <person name="Vandamme P."/>
            <person name="Hettiarachchi A."/>
            <person name="Peeters C."/>
            <person name="Cnockaert M."/>
            <person name="Carlier A."/>
        </authorList>
    </citation>
    <scope>NUCLEOTIDE SEQUENCE</scope>
    <source>
        <strain evidence="3">LMG 31809</strain>
    </source>
</reference>
<feature type="coiled-coil region" evidence="1">
    <location>
        <begin position="210"/>
        <end position="241"/>
    </location>
</feature>
<keyword evidence="2" id="KW-1133">Transmembrane helix</keyword>
<organism evidence="3 4">
    <name type="scientific">Govanella unica</name>
    <dbReference type="NCBI Taxonomy" id="2975056"/>
    <lineage>
        <taxon>Bacteria</taxon>
        <taxon>Pseudomonadati</taxon>
        <taxon>Pseudomonadota</taxon>
        <taxon>Alphaproteobacteria</taxon>
        <taxon>Emcibacterales</taxon>
        <taxon>Govanellaceae</taxon>
        <taxon>Govanella</taxon>
    </lineage>
</organism>
<evidence type="ECO:0000256" key="1">
    <source>
        <dbReference type="SAM" id="Coils"/>
    </source>
</evidence>
<keyword evidence="2" id="KW-0812">Transmembrane</keyword>
<evidence type="ECO:0000313" key="3">
    <source>
        <dbReference type="EMBL" id="MDA5193193.1"/>
    </source>
</evidence>
<gene>
    <name evidence="3" type="ORF">NYP16_04380</name>
</gene>
<keyword evidence="2" id="KW-0472">Membrane</keyword>
<protein>
    <recommendedName>
        <fullName evidence="5">ATPase</fullName>
    </recommendedName>
</protein>
<name>A0A9X3TX09_9PROT</name>
<dbReference type="Gene3D" id="1.20.120.20">
    <property type="entry name" value="Apolipoprotein"/>
    <property type="match status" value="1"/>
</dbReference>
<keyword evidence="4" id="KW-1185">Reference proteome</keyword>
<comment type="caution">
    <text evidence="3">The sequence shown here is derived from an EMBL/GenBank/DDBJ whole genome shotgun (WGS) entry which is preliminary data.</text>
</comment>
<reference evidence="3" key="2">
    <citation type="journal article" date="2023" name="Syst. Appl. Microbiol.">
        <title>Govania unica gen. nov., sp. nov., a rare biosphere bacterium that represents a novel family in the class Alphaproteobacteria.</title>
        <authorList>
            <person name="Vandamme P."/>
            <person name="Peeters C."/>
            <person name="Hettiarachchi A."/>
            <person name="Cnockaert M."/>
            <person name="Carlier A."/>
        </authorList>
    </citation>
    <scope>NUCLEOTIDE SEQUENCE</scope>
    <source>
        <strain evidence="3">LMG 31809</strain>
    </source>
</reference>
<dbReference type="AlphaFoldDB" id="A0A9X3TX09"/>
<dbReference type="RefSeq" id="WP_274942887.1">
    <property type="nucleotide sequence ID" value="NZ_JANWOI010000001.1"/>
</dbReference>
<dbReference type="Proteomes" id="UP001141619">
    <property type="component" value="Unassembled WGS sequence"/>
</dbReference>
<dbReference type="EMBL" id="JANWOI010000001">
    <property type="protein sequence ID" value="MDA5193193.1"/>
    <property type="molecule type" value="Genomic_DNA"/>
</dbReference>
<dbReference type="SUPFAM" id="SSF58113">
    <property type="entry name" value="Apolipoprotein A-I"/>
    <property type="match status" value="1"/>
</dbReference>
<proteinExistence type="predicted"/>
<feature type="transmembrane region" description="Helical" evidence="2">
    <location>
        <begin position="34"/>
        <end position="61"/>
    </location>
</feature>
<sequence length="944" mass="100565">MAGRFGASDEQNDITSDSTSEVRSARSISWARRYWPLSAAAVLSIAWLAAAIGWIITAAPALDIRTLPVTETAALIAGIIAPVGVIWLVALVVLRTDPLREQRLALSHGLHDLLAPVEQAEKRVATLTQKLQKQIEAVDAAGDIASQRITVLENRFAAQIQTLFTATTEAEKSAGALSGRLAAERTAMDALKVALGDNAETIGTILTTTREALETASQQARREAENASARVQTDAARMQESLTASAHAIKDVSGALQDTLDGLKNGLGDAELSVDAFSKRTEDRQAAFHASITDLSRQAEGLTALVDQSAVNIAALSAKASADTAELEAAIARQTGSMSEAAAGALAQTTEAGRGFETQARALAKIAADALAEAESHMANARAITVRDVEAASEAATRAVWGLDEISAAAAENLTRRIQDAKTAIETQTEAMTLALDARAHVVEDSLAAAAQKLKQAIQAEKAVAMTALEDHQTTVAGALEEQARAVRAAVERQNQSVHDSIAAQDSALNDALAQHTTVIRDSLTRHEDAARDALLGKAEDIRAILDAQMEAARAAFESQATTLDATALRTGGRLTELIDSLQRDLTALSDRAATAEDRLDKAGAGIAFHQASFESFARSIADQSGMVESLSANLADQAGRMEHTVATVKDSLNETTNELENRLTLLAKVAGDRLQEVDAVRGNFGTAVATLVSETESALARLAQAGDVAANQRGAATGEFEALLRRLAAASDAVRDEIGLLGEASRSAETEASRVTTLLRAEQNEIRSLSDGVNETAATLERSFRTRIQGLEGTVRQMEKSAEDLLSRTAKFEASFAESTRTNFARTASLLIEALGSAAIDIHRSLDTDIPEDLWRRYLKGERSIFARSTIRLGDKATREAIATKYEVDSEFRDHTERYLAEFQELMAQALKSDPKSVLGVTLISSELGKLYVLIGQSLKRLK</sequence>
<evidence type="ECO:0000256" key="2">
    <source>
        <dbReference type="SAM" id="Phobius"/>
    </source>
</evidence>
<keyword evidence="1" id="KW-0175">Coiled coil</keyword>